<keyword evidence="3" id="KW-1185">Reference proteome</keyword>
<evidence type="ECO:0000313" key="2">
    <source>
        <dbReference type="EMBL" id="ACZ30423.1"/>
    </source>
</evidence>
<dbReference type="AlphaFoldDB" id="D1BRG8"/>
<dbReference type="InterPro" id="IPR017927">
    <property type="entry name" value="FAD-bd_FR_type"/>
</dbReference>
<evidence type="ECO:0000259" key="1">
    <source>
        <dbReference type="PROSITE" id="PS51384"/>
    </source>
</evidence>
<accession>D1BRG8</accession>
<reference evidence="3" key="1">
    <citation type="submission" date="2009-11" db="EMBL/GenBank/DDBJ databases">
        <title>The complete chromosome of Xylanimonas cellulosilytica DSM 15894.</title>
        <authorList>
            <consortium name="US DOE Joint Genome Institute (JGI-PGF)"/>
            <person name="Lucas S."/>
            <person name="Copeland A."/>
            <person name="Lapidus A."/>
            <person name="Glavina del Rio T."/>
            <person name="Dalin E."/>
            <person name="Tice H."/>
            <person name="Bruce D."/>
            <person name="Goodwin L."/>
            <person name="Pitluck S."/>
            <person name="Kyrpides N."/>
            <person name="Mavromatis K."/>
            <person name="Ivanova N."/>
            <person name="Mikhailova N."/>
            <person name="Foster B."/>
            <person name="Clum A."/>
            <person name="Brettin T."/>
            <person name="Detter J.C."/>
            <person name="Han C."/>
            <person name="Larimer F."/>
            <person name="Land M."/>
            <person name="Hauser L."/>
            <person name="Markowitz V."/>
            <person name="Cheng J.F."/>
            <person name="Hugenholtz P."/>
            <person name="Woyke T."/>
            <person name="Wu D."/>
            <person name="Gehrich-Schroeter G."/>
            <person name="Schneider S."/>
            <person name="Pukall S.R."/>
            <person name="Klenk H.P."/>
            <person name="Eisen J.A."/>
        </authorList>
    </citation>
    <scope>NUCLEOTIDE SEQUENCE [LARGE SCALE GENOMIC DNA]</scope>
    <source>
        <strain evidence="3">DSM 15894 / CECT 5975 / LMG 20990 / XIL07</strain>
    </source>
</reference>
<organism evidence="2 3">
    <name type="scientific">Xylanimonas cellulosilytica (strain DSM 15894 / JCM 12276 / CECT 5975 / KCTC 9989 / LMG 20990 / NBRC 107835 / XIL07)</name>
    <dbReference type="NCBI Taxonomy" id="446471"/>
    <lineage>
        <taxon>Bacteria</taxon>
        <taxon>Bacillati</taxon>
        <taxon>Actinomycetota</taxon>
        <taxon>Actinomycetes</taxon>
        <taxon>Micrococcales</taxon>
        <taxon>Promicromonosporaceae</taxon>
        <taxon>Xylanimonas</taxon>
    </lineage>
</organism>
<feature type="domain" description="FAD-binding FR-type" evidence="1">
    <location>
        <begin position="20"/>
        <end position="135"/>
    </location>
</feature>
<dbReference type="EMBL" id="CP001821">
    <property type="protein sequence ID" value="ACZ30423.1"/>
    <property type="molecule type" value="Genomic_DNA"/>
</dbReference>
<dbReference type="STRING" id="446471.Xcel_1392"/>
<dbReference type="PROSITE" id="PS51384">
    <property type="entry name" value="FAD_FR"/>
    <property type="match status" value="1"/>
</dbReference>
<dbReference type="Gene3D" id="2.40.30.10">
    <property type="entry name" value="Translation factors"/>
    <property type="match status" value="1"/>
</dbReference>
<dbReference type="InterPro" id="IPR007037">
    <property type="entry name" value="SIP_rossman_dom"/>
</dbReference>
<dbReference type="RefSeq" id="WP_012878165.1">
    <property type="nucleotide sequence ID" value="NC_013530.1"/>
</dbReference>
<dbReference type="OrthoDB" id="9814826at2"/>
<dbReference type="CDD" id="cd06193">
    <property type="entry name" value="siderophore_interacting"/>
    <property type="match status" value="1"/>
</dbReference>
<dbReference type="Pfam" id="PF08021">
    <property type="entry name" value="FAD_binding_9"/>
    <property type="match status" value="1"/>
</dbReference>
<dbReference type="Gene3D" id="3.40.50.80">
    <property type="entry name" value="Nucleotide-binding domain of ferredoxin-NADP reductase (FNR) module"/>
    <property type="match status" value="1"/>
</dbReference>
<dbReference type="eggNOG" id="COG2375">
    <property type="taxonomic scope" value="Bacteria"/>
</dbReference>
<dbReference type="PANTHER" id="PTHR30157:SF0">
    <property type="entry name" value="NADPH-DEPENDENT FERRIC-CHELATE REDUCTASE"/>
    <property type="match status" value="1"/>
</dbReference>
<sequence length="270" mass="28639">MTSQTIVPAAFTLQRERLELRFRGCTLTAREWITPGYVRVRLTGPDLVGFGSTGHDDHVRIFLPDGEPATIEELRAAPSREFTPLAWGTDGEGIGWLDLEFALHGDEGVAGVWAATAPLGTPAGIGGPRGSMRIEGTPHGWLLAGDETAVPQIRRYAALIAEGTPATILVEVADAEHEIPFDAPVAVEYVHRGGAPAGVALAARLDAITADARPEGDVFGFVAAEQSIVKAGRALLCDRWGLDPDLVVVKGYWRRGDSGYHAPHGPGAQG</sequence>
<dbReference type="Proteomes" id="UP000002255">
    <property type="component" value="Chromosome"/>
</dbReference>
<dbReference type="InterPro" id="IPR039374">
    <property type="entry name" value="SIP_fam"/>
</dbReference>
<dbReference type="Pfam" id="PF04954">
    <property type="entry name" value="SIP"/>
    <property type="match status" value="1"/>
</dbReference>
<dbReference type="PANTHER" id="PTHR30157">
    <property type="entry name" value="FERRIC REDUCTASE, NADPH-DEPENDENT"/>
    <property type="match status" value="1"/>
</dbReference>
<evidence type="ECO:0000313" key="3">
    <source>
        <dbReference type="Proteomes" id="UP000002255"/>
    </source>
</evidence>
<dbReference type="InterPro" id="IPR039261">
    <property type="entry name" value="FNR_nucleotide-bd"/>
</dbReference>
<name>D1BRG8_XYLCX</name>
<protein>
    <submittedName>
        <fullName evidence="2">FAD-binding 9 siderophore-interacting domain protein</fullName>
    </submittedName>
</protein>
<gene>
    <name evidence="2" type="ordered locus">Xcel_1392</name>
</gene>
<dbReference type="InterPro" id="IPR013113">
    <property type="entry name" value="SIP_FAD-bd"/>
</dbReference>
<reference evidence="2 3" key="2">
    <citation type="journal article" date="2010" name="Stand. Genomic Sci.">
        <title>Complete genome sequence of Xylanimonas cellulosilytica type strain (XIL07).</title>
        <authorList>
            <person name="Foster B."/>
            <person name="Pukall R."/>
            <person name="Abt B."/>
            <person name="Nolan M."/>
            <person name="Glavina Del Rio T."/>
            <person name="Chen F."/>
            <person name="Lucas S."/>
            <person name="Tice H."/>
            <person name="Pitluck S."/>
            <person name="Cheng J.-F."/>
            <person name="Chertkov O."/>
            <person name="Brettin T."/>
            <person name="Han C."/>
            <person name="Detter J.C."/>
            <person name="Bruce D."/>
            <person name="Goodwin L."/>
            <person name="Ivanova N."/>
            <person name="Mavromatis K."/>
            <person name="Pati A."/>
            <person name="Mikhailova N."/>
            <person name="Chen A."/>
            <person name="Palaniappan K."/>
            <person name="Land M."/>
            <person name="Hauser L."/>
            <person name="Chang Y.-J."/>
            <person name="Jeffries C.D."/>
            <person name="Chain P."/>
            <person name="Rohde M."/>
            <person name="Goeker M."/>
            <person name="Bristow J."/>
            <person name="Eisen J.A."/>
            <person name="Markowitz V."/>
            <person name="Hugenholtz P."/>
            <person name="Kyrpides N.C."/>
            <person name="Klenk H.-P."/>
            <person name="Lapidus A."/>
        </authorList>
    </citation>
    <scope>NUCLEOTIDE SEQUENCE [LARGE SCALE GENOMIC DNA]</scope>
    <source>
        <strain evidence="3">DSM 15894 / CECT 5975 / LMG 20990 / XIL07</strain>
    </source>
</reference>
<dbReference type="GO" id="GO:0016491">
    <property type="term" value="F:oxidoreductase activity"/>
    <property type="evidence" value="ECO:0007669"/>
    <property type="project" value="InterPro"/>
</dbReference>
<dbReference type="HOGENOM" id="CLU_040923_4_0_11"/>
<dbReference type="KEGG" id="xce:Xcel_1392"/>
<proteinExistence type="predicted"/>